<reference evidence="3" key="1">
    <citation type="submission" date="2021-02" db="EMBL/GenBank/DDBJ databases">
        <authorList>
            <person name="Nowell W R."/>
        </authorList>
    </citation>
    <scope>NUCLEOTIDE SEQUENCE</scope>
</reference>
<feature type="transmembrane region" description="Helical" evidence="1">
    <location>
        <begin position="196"/>
        <end position="217"/>
    </location>
</feature>
<keyword evidence="1" id="KW-0472">Membrane</keyword>
<organism evidence="3 5">
    <name type="scientific">Rotaria socialis</name>
    <dbReference type="NCBI Taxonomy" id="392032"/>
    <lineage>
        <taxon>Eukaryota</taxon>
        <taxon>Metazoa</taxon>
        <taxon>Spiralia</taxon>
        <taxon>Gnathifera</taxon>
        <taxon>Rotifera</taxon>
        <taxon>Eurotatoria</taxon>
        <taxon>Bdelloidea</taxon>
        <taxon>Philodinida</taxon>
        <taxon>Philodinidae</taxon>
        <taxon>Rotaria</taxon>
    </lineage>
</organism>
<dbReference type="AlphaFoldDB" id="A0A817UXZ3"/>
<feature type="domain" description="F-box" evidence="2">
    <location>
        <begin position="6"/>
        <end position="53"/>
    </location>
</feature>
<dbReference type="EMBL" id="CAJOBQ010000637">
    <property type="protein sequence ID" value="CAF4394667.1"/>
    <property type="molecule type" value="Genomic_DNA"/>
</dbReference>
<accession>A0A817UXZ3</accession>
<proteinExistence type="predicted"/>
<name>A0A817UXZ3_9BILA</name>
<comment type="caution">
    <text evidence="3">The sequence shown here is derived from an EMBL/GenBank/DDBJ whole genome shotgun (WGS) entry which is preliminary data.</text>
</comment>
<evidence type="ECO:0000313" key="4">
    <source>
        <dbReference type="EMBL" id="CAF4394667.1"/>
    </source>
</evidence>
<dbReference type="Proteomes" id="UP000663862">
    <property type="component" value="Unassembled WGS sequence"/>
</dbReference>
<sequence length="221" mass="25793">MEQSSNVHLLDLPNEILFIILKQLGNIDVLYSLFGIKNEQIGALIEDDVFTSILNFVRTPITDDKLNRFCTSILLQKHNYIRKLILDTTYMERILLAGDYPNLTYLELFNFEQQIVFRIFTDNLAFRPIFQSQIRDLILRNNDGYRFGTSFEIYNRNIYAPIMDLFQNLKNLAIVASSVNEYSSLFLYYVPSATHFASTFTVLMCFALQIVSLYWMVVSNN</sequence>
<keyword evidence="1" id="KW-1133">Transmembrane helix</keyword>
<keyword evidence="1" id="KW-0812">Transmembrane</keyword>
<evidence type="ECO:0000259" key="2">
    <source>
        <dbReference type="PROSITE" id="PS50181"/>
    </source>
</evidence>
<dbReference type="Proteomes" id="UP000663869">
    <property type="component" value="Unassembled WGS sequence"/>
</dbReference>
<evidence type="ECO:0000313" key="3">
    <source>
        <dbReference type="EMBL" id="CAF3341968.1"/>
    </source>
</evidence>
<dbReference type="PROSITE" id="PS50181">
    <property type="entry name" value="FBOX"/>
    <property type="match status" value="1"/>
</dbReference>
<evidence type="ECO:0000256" key="1">
    <source>
        <dbReference type="SAM" id="Phobius"/>
    </source>
</evidence>
<gene>
    <name evidence="3" type="ORF">FME351_LOCUS3672</name>
    <name evidence="4" type="ORF">TSG867_LOCUS12543</name>
</gene>
<dbReference type="InterPro" id="IPR001810">
    <property type="entry name" value="F-box_dom"/>
</dbReference>
<evidence type="ECO:0000313" key="5">
    <source>
        <dbReference type="Proteomes" id="UP000663869"/>
    </source>
</evidence>
<dbReference type="EMBL" id="CAJNYU010000217">
    <property type="protein sequence ID" value="CAF3341968.1"/>
    <property type="molecule type" value="Genomic_DNA"/>
</dbReference>
<protein>
    <recommendedName>
        <fullName evidence="2">F-box domain-containing protein</fullName>
    </recommendedName>
</protein>